<accession>A0ABP7AV14</accession>
<dbReference type="Pfam" id="PF13404">
    <property type="entry name" value="HTH_AsnC-type"/>
    <property type="match status" value="2"/>
</dbReference>
<sequence>MEILTTDDLDQKLIHALRLDPRIPFARFSSLTGVSEQTVARRFRRLREHGVVRVMGVVDPFANGQGNWMVRIRARPDAAGPLADALAQRPDVSWVSLTSGGTEILCAARSHTGYGTEPGRELLLRRLPHTKEVIDFTAQMVMHRFDERLGSMGHLTELDPAQVAEIRRGALMRVEGADPAVPIGPDDDTLLAGLRADGRAPVSRLAQATGWSAARVQRRLDELVHAGLFYFDVEMAIEALGFFTHATLWLTVAPADLDRVGLELAEHKEIAYVAAISGNRNLTASAITRDPEHLYQYVTRRVGSVPGVQQLEISPILRRLKQNGTFMRDGRLAAPAD</sequence>
<dbReference type="PANTHER" id="PTHR30154:SF34">
    <property type="entry name" value="TRANSCRIPTIONAL REGULATOR AZLB"/>
    <property type="match status" value="1"/>
</dbReference>
<organism evidence="6 7">
    <name type="scientific">Kineosporia mesophila</name>
    <dbReference type="NCBI Taxonomy" id="566012"/>
    <lineage>
        <taxon>Bacteria</taxon>
        <taxon>Bacillati</taxon>
        <taxon>Actinomycetota</taxon>
        <taxon>Actinomycetes</taxon>
        <taxon>Kineosporiales</taxon>
        <taxon>Kineosporiaceae</taxon>
        <taxon>Kineosporia</taxon>
    </lineage>
</organism>
<keyword evidence="2" id="KW-0238">DNA-binding</keyword>
<dbReference type="Proteomes" id="UP001501074">
    <property type="component" value="Unassembled WGS sequence"/>
</dbReference>
<dbReference type="EMBL" id="BAAAZO010000014">
    <property type="protein sequence ID" value="GAA3641254.1"/>
    <property type="molecule type" value="Genomic_DNA"/>
</dbReference>
<evidence type="ECO:0000259" key="4">
    <source>
        <dbReference type="Pfam" id="PF01037"/>
    </source>
</evidence>
<keyword evidence="3" id="KW-0804">Transcription</keyword>
<keyword evidence="7" id="KW-1185">Reference proteome</keyword>
<dbReference type="PRINTS" id="PR00033">
    <property type="entry name" value="HTHASNC"/>
</dbReference>
<dbReference type="RefSeq" id="WP_231488151.1">
    <property type="nucleotide sequence ID" value="NZ_BAAAZO010000014.1"/>
</dbReference>
<keyword evidence="1" id="KW-0805">Transcription regulation</keyword>
<evidence type="ECO:0000259" key="5">
    <source>
        <dbReference type="Pfam" id="PF13404"/>
    </source>
</evidence>
<gene>
    <name evidence="6" type="ORF">GCM10022223_70590</name>
</gene>
<comment type="caution">
    <text evidence="6">The sequence shown here is derived from an EMBL/GenBank/DDBJ whole genome shotgun (WGS) entry which is preliminary data.</text>
</comment>
<feature type="domain" description="HTH asnC-type" evidence="5">
    <location>
        <begin position="7"/>
        <end position="47"/>
    </location>
</feature>
<evidence type="ECO:0000313" key="7">
    <source>
        <dbReference type="Proteomes" id="UP001501074"/>
    </source>
</evidence>
<proteinExistence type="predicted"/>
<dbReference type="InterPro" id="IPR000485">
    <property type="entry name" value="AsnC-type_HTH_dom"/>
</dbReference>
<dbReference type="InterPro" id="IPR036390">
    <property type="entry name" value="WH_DNA-bd_sf"/>
</dbReference>
<dbReference type="Gene3D" id="1.10.10.10">
    <property type="entry name" value="Winged helix-like DNA-binding domain superfamily/Winged helix DNA-binding domain"/>
    <property type="match status" value="2"/>
</dbReference>
<protein>
    <submittedName>
        <fullName evidence="6">AsnC family transcriptional regulator</fullName>
    </submittedName>
</protein>
<dbReference type="Pfam" id="PF01037">
    <property type="entry name" value="AsnC_trans_reg"/>
    <property type="match status" value="1"/>
</dbReference>
<feature type="domain" description="Transcription regulator AsnC/Lrp ligand binding" evidence="4">
    <location>
        <begin position="249"/>
        <end position="318"/>
    </location>
</feature>
<reference evidence="7" key="1">
    <citation type="journal article" date="2019" name="Int. J. Syst. Evol. Microbiol.">
        <title>The Global Catalogue of Microorganisms (GCM) 10K type strain sequencing project: providing services to taxonomists for standard genome sequencing and annotation.</title>
        <authorList>
            <consortium name="The Broad Institute Genomics Platform"/>
            <consortium name="The Broad Institute Genome Sequencing Center for Infectious Disease"/>
            <person name="Wu L."/>
            <person name="Ma J."/>
        </authorList>
    </citation>
    <scope>NUCLEOTIDE SEQUENCE [LARGE SCALE GENOMIC DNA]</scope>
    <source>
        <strain evidence="7">JCM 16902</strain>
    </source>
</reference>
<evidence type="ECO:0000256" key="3">
    <source>
        <dbReference type="ARBA" id="ARBA00023163"/>
    </source>
</evidence>
<evidence type="ECO:0000256" key="2">
    <source>
        <dbReference type="ARBA" id="ARBA00023125"/>
    </source>
</evidence>
<dbReference type="PANTHER" id="PTHR30154">
    <property type="entry name" value="LEUCINE-RESPONSIVE REGULATORY PROTEIN"/>
    <property type="match status" value="1"/>
</dbReference>
<dbReference type="SMART" id="SM00344">
    <property type="entry name" value="HTH_ASNC"/>
    <property type="match status" value="2"/>
</dbReference>
<dbReference type="Gene3D" id="3.30.70.920">
    <property type="match status" value="1"/>
</dbReference>
<evidence type="ECO:0000313" key="6">
    <source>
        <dbReference type="EMBL" id="GAA3641254.1"/>
    </source>
</evidence>
<dbReference type="InterPro" id="IPR019888">
    <property type="entry name" value="Tscrpt_reg_AsnC-like"/>
</dbReference>
<dbReference type="SUPFAM" id="SSF46785">
    <property type="entry name" value="Winged helix' DNA-binding domain"/>
    <property type="match status" value="2"/>
</dbReference>
<name>A0ABP7AV14_9ACTN</name>
<evidence type="ECO:0000256" key="1">
    <source>
        <dbReference type="ARBA" id="ARBA00023015"/>
    </source>
</evidence>
<dbReference type="InterPro" id="IPR011008">
    <property type="entry name" value="Dimeric_a/b-barrel"/>
</dbReference>
<dbReference type="SUPFAM" id="SSF54909">
    <property type="entry name" value="Dimeric alpha+beta barrel"/>
    <property type="match status" value="1"/>
</dbReference>
<feature type="domain" description="HTH asnC-type" evidence="5">
    <location>
        <begin position="189"/>
        <end position="223"/>
    </location>
</feature>
<dbReference type="InterPro" id="IPR036388">
    <property type="entry name" value="WH-like_DNA-bd_sf"/>
</dbReference>
<dbReference type="InterPro" id="IPR019887">
    <property type="entry name" value="Tscrpt_reg_AsnC/Lrp_C"/>
</dbReference>